<name>A0ABZ0QM23_9FIRM</name>
<gene>
    <name evidence="4" type="ORF">Q5761_09240</name>
</gene>
<keyword evidence="5" id="KW-1185">Reference proteome</keyword>
<keyword evidence="4" id="KW-0670">Pyruvate</keyword>
<organism evidence="4 5">
    <name type="scientific">Thermaerobacter composti</name>
    <dbReference type="NCBI Taxonomy" id="554949"/>
    <lineage>
        <taxon>Bacteria</taxon>
        <taxon>Bacillati</taxon>
        <taxon>Bacillota</taxon>
        <taxon>Clostridia</taxon>
        <taxon>Eubacteriales</taxon>
        <taxon>Clostridiales Family XVII. Incertae Sedis</taxon>
        <taxon>Thermaerobacter</taxon>
    </lineage>
</organism>
<dbReference type="Pfam" id="PF00682">
    <property type="entry name" value="HMGL-like"/>
    <property type="match status" value="1"/>
</dbReference>
<dbReference type="RefSeq" id="WP_318750364.1">
    <property type="nucleotide sequence ID" value="NZ_CP132508.1"/>
</dbReference>
<dbReference type="InterPro" id="IPR000891">
    <property type="entry name" value="PYR_CT"/>
</dbReference>
<comment type="similarity">
    <text evidence="2">Belongs to the alpha-IPM synthase/homocitrate synthase family.</text>
</comment>
<accession>A0ABZ0QM23</accession>
<evidence type="ECO:0000313" key="5">
    <source>
        <dbReference type="Proteomes" id="UP001304683"/>
    </source>
</evidence>
<feature type="domain" description="Pyruvate carboxyltransferase" evidence="3">
    <location>
        <begin position="31"/>
        <end position="283"/>
    </location>
</feature>
<dbReference type="PROSITE" id="PS00815">
    <property type="entry name" value="AIPM_HOMOCIT_SYNTH_1"/>
    <property type="match status" value="1"/>
</dbReference>
<dbReference type="Gene3D" id="3.20.20.70">
    <property type="entry name" value="Aldolase class I"/>
    <property type="match status" value="1"/>
</dbReference>
<dbReference type="PROSITE" id="PS50991">
    <property type="entry name" value="PYR_CT"/>
    <property type="match status" value="1"/>
</dbReference>
<dbReference type="EMBL" id="CP132508">
    <property type="protein sequence ID" value="WPD18538.1"/>
    <property type="molecule type" value="Genomic_DNA"/>
</dbReference>
<dbReference type="PANTHER" id="PTHR42880">
    <property type="entry name" value="HOMOCITRATE SYNTHASE"/>
    <property type="match status" value="1"/>
</dbReference>
<dbReference type="InterPro" id="IPR013785">
    <property type="entry name" value="Aldolase_TIM"/>
</dbReference>
<dbReference type="PANTHER" id="PTHR42880:SF1">
    <property type="entry name" value="ISOPROPYLMALATE_HOMOCITRATE_CITRAMALATE SYNTHASE FAMILY PROTEIN"/>
    <property type="match status" value="1"/>
</dbReference>
<dbReference type="Proteomes" id="UP001304683">
    <property type="component" value="Chromosome"/>
</dbReference>
<dbReference type="Gene3D" id="1.10.238.260">
    <property type="match status" value="1"/>
</dbReference>
<dbReference type="InterPro" id="IPR002034">
    <property type="entry name" value="AIPM/Hcit_synth_CS"/>
</dbReference>
<proteinExistence type="inferred from homology"/>
<protein>
    <submittedName>
        <fullName evidence="4">Pyruvate carboxyltransferase</fullName>
    </submittedName>
</protein>
<evidence type="ECO:0000256" key="1">
    <source>
        <dbReference type="ARBA" id="ARBA00022679"/>
    </source>
</evidence>
<evidence type="ECO:0000313" key="4">
    <source>
        <dbReference type="EMBL" id="WPD18538.1"/>
    </source>
</evidence>
<evidence type="ECO:0000256" key="2">
    <source>
        <dbReference type="RuleBase" id="RU003523"/>
    </source>
</evidence>
<reference evidence="4 5" key="1">
    <citation type="submission" date="2023-08" db="EMBL/GenBank/DDBJ databases">
        <title>Genome sequence of Thermaerobacter compostii strain Ins1, a spore-forming filamentous bacterium isolated from a deep geothermal reservoir.</title>
        <authorList>
            <person name="Bregnard D."/>
            <person name="Gonzalez D."/>
            <person name="Junier P."/>
        </authorList>
    </citation>
    <scope>NUCLEOTIDE SEQUENCE [LARGE SCALE GENOMIC DNA]</scope>
    <source>
        <strain evidence="4 5">Ins1</strain>
    </source>
</reference>
<dbReference type="PROSITE" id="PS00816">
    <property type="entry name" value="AIPM_HOMOCIT_SYNTH_2"/>
    <property type="match status" value="1"/>
</dbReference>
<sequence length="405" mass="45419">MASQWRTDKWFVSPWNYLPEVRANLNLPSRVEIHDVTLRDGEQQAGIIFTKDEKIRIAEALAEVGVHRIEAGMPAVSREDTEAVKEIARRKLGPKIFAFARCMKEDVDRALECGVDGVVVEIPSSVHMIERAYRWPLEKAIERSVEATRYAHENGLYTVFFPIDFSRADFDWVMNLIETVAKEGHMDALAVVDTFGGLAPHAVPWLVQNIKRRINKPLEVHFHDDFGMGVANTIMAIAAGAEVVHTTITGLGERAGNTPYEELVLALLTMYGLDMGLRTEKLTAVSRLVQQITGQEVPWNRAVVGKYLTKIESGIIAGWYRNVYESEPTLLMPYVPELVGQEPADVVLGKNSGSESISIWLSRIGRQASEEQVQQLVDKVKERAYAKHGLVDVNEFRQLVDEVLG</sequence>
<dbReference type="SUPFAM" id="SSF51569">
    <property type="entry name" value="Aldolase"/>
    <property type="match status" value="1"/>
</dbReference>
<keyword evidence="1 2" id="KW-0808">Transferase</keyword>
<evidence type="ECO:0000259" key="3">
    <source>
        <dbReference type="PROSITE" id="PS50991"/>
    </source>
</evidence>